<organism evidence="4 5">
    <name type="scientific">Lasius niger</name>
    <name type="common">Black garden ant</name>
    <dbReference type="NCBI Taxonomy" id="67767"/>
    <lineage>
        <taxon>Eukaryota</taxon>
        <taxon>Metazoa</taxon>
        <taxon>Ecdysozoa</taxon>
        <taxon>Arthropoda</taxon>
        <taxon>Hexapoda</taxon>
        <taxon>Insecta</taxon>
        <taxon>Pterygota</taxon>
        <taxon>Neoptera</taxon>
        <taxon>Endopterygota</taxon>
        <taxon>Hymenoptera</taxon>
        <taxon>Apocrita</taxon>
        <taxon>Aculeata</taxon>
        <taxon>Formicoidea</taxon>
        <taxon>Formicidae</taxon>
        <taxon>Formicinae</taxon>
        <taxon>Lasius</taxon>
        <taxon>Lasius</taxon>
    </lineage>
</organism>
<accession>A0A0J7KD44</accession>
<dbReference type="Pfam" id="PF00501">
    <property type="entry name" value="AMP-binding"/>
    <property type="match status" value="1"/>
</dbReference>
<feature type="domain" description="AMP-dependent synthetase/ligase" evidence="3">
    <location>
        <begin position="10"/>
        <end position="115"/>
    </location>
</feature>
<dbReference type="STRING" id="67767.A0A0J7KD44"/>
<reference evidence="4 5" key="1">
    <citation type="submission" date="2015-04" db="EMBL/GenBank/DDBJ databases">
        <title>Lasius niger genome sequencing.</title>
        <authorList>
            <person name="Konorov E.A."/>
            <person name="Nikitin M.A."/>
            <person name="Kirill M.V."/>
            <person name="Chang P."/>
        </authorList>
    </citation>
    <scope>NUCLEOTIDE SEQUENCE [LARGE SCALE GENOMIC DNA]</scope>
    <source>
        <tissue evidence="4">Whole</tissue>
    </source>
</reference>
<dbReference type="InterPro" id="IPR000873">
    <property type="entry name" value="AMP-dep_synth/lig_dom"/>
</dbReference>
<dbReference type="OrthoDB" id="10253869at2759"/>
<keyword evidence="4" id="KW-0436">Ligase</keyword>
<dbReference type="InterPro" id="IPR020845">
    <property type="entry name" value="AMP-binding_CS"/>
</dbReference>
<evidence type="ECO:0000256" key="2">
    <source>
        <dbReference type="ARBA" id="ARBA00023140"/>
    </source>
</evidence>
<dbReference type="EMBL" id="LBMM01009453">
    <property type="protein sequence ID" value="KMQ88126.1"/>
    <property type="molecule type" value="Genomic_DNA"/>
</dbReference>
<dbReference type="PANTHER" id="PTHR24096:SF422">
    <property type="entry name" value="BCDNA.GH02901"/>
    <property type="match status" value="1"/>
</dbReference>
<dbReference type="Gene3D" id="3.40.50.980">
    <property type="match status" value="1"/>
</dbReference>
<protein>
    <submittedName>
        <fullName evidence="4">4-coumarate--ligase 1</fullName>
    </submittedName>
</protein>
<gene>
    <name evidence="4" type="ORF">RF55_12440</name>
</gene>
<dbReference type="Proteomes" id="UP000036403">
    <property type="component" value="Unassembled WGS sequence"/>
</dbReference>
<comment type="subcellular location">
    <subcellularLocation>
        <location evidence="1">Peroxisome</location>
    </subcellularLocation>
</comment>
<dbReference type="SUPFAM" id="SSF56801">
    <property type="entry name" value="Acetyl-CoA synthetase-like"/>
    <property type="match status" value="1"/>
</dbReference>
<proteinExistence type="predicted"/>
<dbReference type="GO" id="GO:0004467">
    <property type="term" value="F:long-chain fatty acid-CoA ligase activity"/>
    <property type="evidence" value="ECO:0007669"/>
    <property type="project" value="TreeGrafter"/>
</dbReference>
<evidence type="ECO:0000313" key="5">
    <source>
        <dbReference type="Proteomes" id="UP000036403"/>
    </source>
</evidence>
<sequence>MDIDKENTTLINPAYTTYEIKRQVENADAQAIFTFSAKYADAHASIANNPKIKLPIVIVNDAASITGTIKFDDLVRDDIEEFSVSQKTDVNYEDTVLMPYSSGTTGLPKSIETSH</sequence>
<dbReference type="PROSITE" id="PS00455">
    <property type="entry name" value="AMP_BINDING"/>
    <property type="match status" value="1"/>
</dbReference>
<comment type="caution">
    <text evidence="4">The sequence shown here is derived from an EMBL/GenBank/DDBJ whole genome shotgun (WGS) entry which is preliminary data.</text>
</comment>
<dbReference type="GO" id="GO:0005777">
    <property type="term" value="C:peroxisome"/>
    <property type="evidence" value="ECO:0007669"/>
    <property type="project" value="UniProtKB-SubCell"/>
</dbReference>
<dbReference type="PaxDb" id="67767-A0A0J7KD44"/>
<name>A0A0J7KD44_LASNI</name>
<evidence type="ECO:0000259" key="3">
    <source>
        <dbReference type="Pfam" id="PF00501"/>
    </source>
</evidence>
<keyword evidence="2" id="KW-0576">Peroxisome</keyword>
<dbReference type="AlphaFoldDB" id="A0A0J7KD44"/>
<feature type="non-terminal residue" evidence="4">
    <location>
        <position position="115"/>
    </location>
</feature>
<keyword evidence="5" id="KW-1185">Reference proteome</keyword>
<dbReference type="PANTHER" id="PTHR24096">
    <property type="entry name" value="LONG-CHAIN-FATTY-ACID--COA LIGASE"/>
    <property type="match status" value="1"/>
</dbReference>
<evidence type="ECO:0000256" key="1">
    <source>
        <dbReference type="ARBA" id="ARBA00004275"/>
    </source>
</evidence>
<evidence type="ECO:0000313" key="4">
    <source>
        <dbReference type="EMBL" id="KMQ88126.1"/>
    </source>
</evidence>
<dbReference type="GO" id="GO:0046949">
    <property type="term" value="P:fatty-acyl-CoA biosynthetic process"/>
    <property type="evidence" value="ECO:0007669"/>
    <property type="project" value="TreeGrafter"/>
</dbReference>